<evidence type="ECO:0000256" key="2">
    <source>
        <dbReference type="ARBA" id="ARBA00023235"/>
    </source>
</evidence>
<reference evidence="3 4" key="1">
    <citation type="journal article" date="2011" name="Front. Microbiol.">
        <title>Genomic signatures of strain selection and enhancement in Bacillus atrophaeus var. globigii, a historical biowarfare simulant.</title>
        <authorList>
            <person name="Gibbons H.S."/>
            <person name="Broomall S.M."/>
            <person name="McNew L.A."/>
            <person name="Daligault H."/>
            <person name="Chapman C."/>
            <person name="Bruce D."/>
            <person name="Karavis M."/>
            <person name="Krepps M."/>
            <person name="McGregor P.A."/>
            <person name="Hong C."/>
            <person name="Park K.H."/>
            <person name="Akmal A."/>
            <person name="Feldman A."/>
            <person name="Lin J.S."/>
            <person name="Chang W.E."/>
            <person name="Higgs B.W."/>
            <person name="Demirev P."/>
            <person name="Lindquist J."/>
            <person name="Liem A."/>
            <person name="Fochler E."/>
            <person name="Read T.D."/>
            <person name="Tapia R."/>
            <person name="Johnson S."/>
            <person name="Bishop-Lilly K.A."/>
            <person name="Detter C."/>
            <person name="Han C."/>
            <person name="Sozhamannan S."/>
            <person name="Rosenzweig C.N."/>
            <person name="Skowronski E.W."/>
        </authorList>
    </citation>
    <scope>NUCLEOTIDE SEQUENCE [LARGE SCALE GENOMIC DNA]</scope>
    <source>
        <strain evidence="3 4">1942</strain>
    </source>
</reference>
<dbReference type="Gene3D" id="3.10.310.10">
    <property type="entry name" value="Diaminopimelate Epimerase, Chain A, domain 1"/>
    <property type="match status" value="2"/>
</dbReference>
<accession>A0ABN3Z5X2</accession>
<evidence type="ECO:0000256" key="1">
    <source>
        <dbReference type="ARBA" id="ARBA00008270"/>
    </source>
</evidence>
<dbReference type="NCBIfam" id="TIGR00654">
    <property type="entry name" value="PhzF_family"/>
    <property type="match status" value="1"/>
</dbReference>
<dbReference type="Pfam" id="PF02567">
    <property type="entry name" value="PhzC-PhzF"/>
    <property type="match status" value="1"/>
</dbReference>
<organism evidence="3 4">
    <name type="scientific">Bacillus atrophaeus (strain 1942)</name>
    <dbReference type="NCBI Taxonomy" id="720555"/>
    <lineage>
        <taxon>Bacteria</taxon>
        <taxon>Bacillati</taxon>
        <taxon>Bacillota</taxon>
        <taxon>Bacilli</taxon>
        <taxon>Bacillales</taxon>
        <taxon>Bacillaceae</taxon>
        <taxon>Bacillus</taxon>
    </lineage>
</organism>
<dbReference type="PANTHER" id="PTHR13774">
    <property type="entry name" value="PHENAZINE BIOSYNTHESIS PROTEIN"/>
    <property type="match status" value="1"/>
</dbReference>
<dbReference type="InterPro" id="IPR003719">
    <property type="entry name" value="Phenazine_PhzF-like"/>
</dbReference>
<dbReference type="RefSeq" id="WP_004430585.1">
    <property type="nucleotide sequence ID" value="NC_014639.1"/>
</dbReference>
<protein>
    <submittedName>
        <fullName evidence="3">Isomerase</fullName>
    </submittedName>
</protein>
<name>A0ABN3Z5X2_BACA1</name>
<evidence type="ECO:0000313" key="3">
    <source>
        <dbReference type="EMBL" id="ADP31318.1"/>
    </source>
</evidence>
<dbReference type="SUPFAM" id="SSF54506">
    <property type="entry name" value="Diaminopimelate epimerase-like"/>
    <property type="match status" value="1"/>
</dbReference>
<dbReference type="EMBL" id="CP002207">
    <property type="protein sequence ID" value="ADP31318.1"/>
    <property type="molecule type" value="Genomic_DNA"/>
</dbReference>
<gene>
    <name evidence="3" type="ordered locus">BATR1942_01800</name>
</gene>
<dbReference type="Proteomes" id="UP000006867">
    <property type="component" value="Chromosome"/>
</dbReference>
<keyword evidence="2 3" id="KW-0413">Isomerase</keyword>
<comment type="similarity">
    <text evidence="1">Belongs to the PhzF family.</text>
</comment>
<evidence type="ECO:0000313" key="4">
    <source>
        <dbReference type="Proteomes" id="UP000006867"/>
    </source>
</evidence>
<proteinExistence type="inferred from homology"/>
<dbReference type="GO" id="GO:0016853">
    <property type="term" value="F:isomerase activity"/>
    <property type="evidence" value="ECO:0007669"/>
    <property type="project" value="UniProtKB-KW"/>
</dbReference>
<dbReference type="PANTHER" id="PTHR13774:SF17">
    <property type="entry name" value="PHENAZINE BIOSYNTHESIS-LIKE DOMAIN-CONTAINING PROTEIN"/>
    <property type="match status" value="1"/>
</dbReference>
<keyword evidence="4" id="KW-1185">Reference proteome</keyword>
<sequence length="293" mass="32189">MREAKVLKYEAFASEPNQGNPAGIVFDGDSYSEDDMQKIAELTGYSETSFLLKSDSADLEIRYFTPGHEMDLCGHATVASLFALCEKGGLEKGKTYNIQTKAGILPVEISEREGRIHITLEQASPQFKAFTGDKEKLAASLGLTISDFHDKLPIVYGNTGIWTTIVPLKTLDASKRIRPNNNQFPDVLIDLPKASVHPFTFETIHPDCDLHGRHFSSPYSGTTEDPVTGTASGVMAAYMKTYGHSDQQVFTIEQGQEMGKAGKVEIAVLEENQEMKIKMTGTAVYAETLILNI</sequence>
<dbReference type="PIRSF" id="PIRSF016184">
    <property type="entry name" value="PhzC_PhzF"/>
    <property type="match status" value="1"/>
</dbReference>